<sequence length="64" mass="6813">MKKNEMMAVETIAKGVKGAYQKPLCAIHSVVAESVICSGSVTGDTENTNVSEDTSDAWYTGQDD</sequence>
<dbReference type="RefSeq" id="WP_219433620.1">
    <property type="nucleotide sequence ID" value="NZ_JAHXCP010000013.1"/>
</dbReference>
<evidence type="ECO:0000256" key="1">
    <source>
        <dbReference type="SAM" id="MobiDB-lite"/>
    </source>
</evidence>
<dbReference type="EMBL" id="JAHXCP010000013">
    <property type="protein sequence ID" value="MBW4755060.1"/>
    <property type="molecule type" value="Genomic_DNA"/>
</dbReference>
<evidence type="ECO:0008006" key="4">
    <source>
        <dbReference type="Google" id="ProtNLM"/>
    </source>
</evidence>
<evidence type="ECO:0000313" key="3">
    <source>
        <dbReference type="Proteomes" id="UP000812077"/>
    </source>
</evidence>
<dbReference type="Proteomes" id="UP000812077">
    <property type="component" value="Unassembled WGS sequence"/>
</dbReference>
<proteinExistence type="predicted"/>
<evidence type="ECO:0000313" key="2">
    <source>
        <dbReference type="EMBL" id="MBW4755060.1"/>
    </source>
</evidence>
<accession>A0ABS6Y8S3</accession>
<gene>
    <name evidence="2" type="ORF">KZO77_08365</name>
</gene>
<reference evidence="2 3" key="1">
    <citation type="submission" date="2021-07" db="EMBL/GenBank/DDBJ databases">
        <title>Genomic diversity and antimicrobial resistance of Prevotella spp. isolated from chronic lung disease airways.</title>
        <authorList>
            <person name="Webb K.A."/>
            <person name="Olagoke O.S."/>
            <person name="Baird T."/>
            <person name="Neill J."/>
            <person name="Pham A."/>
            <person name="Wells T.J."/>
            <person name="Ramsay K.A."/>
            <person name="Bell S.C."/>
            <person name="Sarovich D.S."/>
            <person name="Price E.P."/>
        </authorList>
    </citation>
    <scope>NUCLEOTIDE SEQUENCE [LARGE SCALE GENOMIC DNA]</scope>
    <source>
        <strain evidence="2 3">SCHI0027.S.6</strain>
    </source>
</reference>
<name>A0ABS6Y8S3_9BACT</name>
<keyword evidence="3" id="KW-1185">Reference proteome</keyword>
<feature type="compositionally biased region" description="Polar residues" evidence="1">
    <location>
        <begin position="41"/>
        <end position="52"/>
    </location>
</feature>
<protein>
    <recommendedName>
        <fullName evidence="4">DUF4762 domain-containing protein</fullName>
    </recommendedName>
</protein>
<organism evidence="2 3">
    <name type="scientific">Prevotella melaninogenica</name>
    <dbReference type="NCBI Taxonomy" id="28132"/>
    <lineage>
        <taxon>Bacteria</taxon>
        <taxon>Pseudomonadati</taxon>
        <taxon>Bacteroidota</taxon>
        <taxon>Bacteroidia</taxon>
        <taxon>Bacteroidales</taxon>
        <taxon>Prevotellaceae</taxon>
        <taxon>Prevotella</taxon>
    </lineage>
</organism>
<feature type="region of interest" description="Disordered" evidence="1">
    <location>
        <begin position="41"/>
        <end position="64"/>
    </location>
</feature>
<comment type="caution">
    <text evidence="2">The sequence shown here is derived from an EMBL/GenBank/DDBJ whole genome shotgun (WGS) entry which is preliminary data.</text>
</comment>